<evidence type="ECO:0008006" key="3">
    <source>
        <dbReference type="Google" id="ProtNLM"/>
    </source>
</evidence>
<proteinExistence type="predicted"/>
<evidence type="ECO:0000313" key="1">
    <source>
        <dbReference type="EMBL" id="KAD7479099.1"/>
    </source>
</evidence>
<dbReference type="OrthoDB" id="1939383at2759"/>
<accession>A0A5N6Q3F5</accession>
<sequence>MVQTPNLPKMTLFQGAMSDLITPIKDPKENNMLHLVGKIAKKKRLEDVYGVALRMQLELLWFHVHMLSSISNLNLLDQILLFSCIRQIGKETIDDENNSDCELVSENEIRKVVNLPLRNSPPTPYDRLPLSPPAAAFQSPSTAAAPPCGVAVASVRASATSLGHHPAFIAFIRDANWDKYVDSYFTVEKFKAAYDLEIAPMLAKDQWVHIDTGEKIYPPTIKRPSGRPRKNIIKSHDEPRKRHKCSRCYEYGHHEKTCKNSTPQV</sequence>
<comment type="caution">
    <text evidence="1">The sequence shown here is derived from an EMBL/GenBank/DDBJ whole genome shotgun (WGS) entry which is preliminary data.</text>
</comment>
<gene>
    <name evidence="1" type="ORF">E3N88_02235</name>
</gene>
<dbReference type="Proteomes" id="UP000326396">
    <property type="component" value="Linkage Group LG1"/>
</dbReference>
<dbReference type="EMBL" id="SZYD01000001">
    <property type="protein sequence ID" value="KAD7479099.1"/>
    <property type="molecule type" value="Genomic_DNA"/>
</dbReference>
<keyword evidence="2" id="KW-1185">Reference proteome</keyword>
<name>A0A5N6Q3F5_9ASTR</name>
<evidence type="ECO:0000313" key="2">
    <source>
        <dbReference type="Proteomes" id="UP000326396"/>
    </source>
</evidence>
<organism evidence="1 2">
    <name type="scientific">Mikania micrantha</name>
    <name type="common">bitter vine</name>
    <dbReference type="NCBI Taxonomy" id="192012"/>
    <lineage>
        <taxon>Eukaryota</taxon>
        <taxon>Viridiplantae</taxon>
        <taxon>Streptophyta</taxon>
        <taxon>Embryophyta</taxon>
        <taxon>Tracheophyta</taxon>
        <taxon>Spermatophyta</taxon>
        <taxon>Magnoliopsida</taxon>
        <taxon>eudicotyledons</taxon>
        <taxon>Gunneridae</taxon>
        <taxon>Pentapetalae</taxon>
        <taxon>asterids</taxon>
        <taxon>campanulids</taxon>
        <taxon>Asterales</taxon>
        <taxon>Asteraceae</taxon>
        <taxon>Asteroideae</taxon>
        <taxon>Heliantheae alliance</taxon>
        <taxon>Eupatorieae</taxon>
        <taxon>Mikania</taxon>
    </lineage>
</organism>
<protein>
    <recommendedName>
        <fullName evidence="3">CCHC-type domain-containing protein</fullName>
    </recommendedName>
</protein>
<reference evidence="1 2" key="1">
    <citation type="submission" date="2019-05" db="EMBL/GenBank/DDBJ databases">
        <title>Mikania micrantha, genome provides insights into the molecular mechanism of rapid growth.</title>
        <authorList>
            <person name="Liu B."/>
        </authorList>
    </citation>
    <scope>NUCLEOTIDE SEQUENCE [LARGE SCALE GENOMIC DNA]</scope>
    <source>
        <strain evidence="1">NLD-2019</strain>
        <tissue evidence="1">Leaf</tissue>
    </source>
</reference>
<dbReference type="AlphaFoldDB" id="A0A5N6Q3F5"/>